<dbReference type="Pfam" id="PF00270">
    <property type="entry name" value="DEAD"/>
    <property type="match status" value="1"/>
</dbReference>
<feature type="binding site" evidence="11">
    <location>
        <position position="136"/>
    </location>
    <ligand>
        <name>[4Fe-4S] cluster</name>
        <dbReference type="ChEBI" id="CHEBI:49883"/>
    </ligand>
</feature>
<feature type="binding site" evidence="11">
    <location>
        <position position="214"/>
    </location>
    <ligand>
        <name>[4Fe-4S] cluster</name>
        <dbReference type="ChEBI" id="CHEBI:49883"/>
    </ligand>
</feature>
<dbReference type="HAMAP" id="MF_02205">
    <property type="entry name" value="DinG_proteobact"/>
    <property type="match status" value="1"/>
</dbReference>
<dbReference type="GO" id="GO:0046872">
    <property type="term" value="F:metal ion binding"/>
    <property type="evidence" value="ECO:0007669"/>
    <property type="project" value="UniProtKB-KW"/>
</dbReference>
<dbReference type="GO" id="GO:0033677">
    <property type="term" value="F:DNA/RNA helicase activity"/>
    <property type="evidence" value="ECO:0007669"/>
    <property type="project" value="TreeGrafter"/>
</dbReference>
<dbReference type="PROSITE" id="PS51193">
    <property type="entry name" value="HELICASE_ATP_BIND_2"/>
    <property type="match status" value="1"/>
</dbReference>
<evidence type="ECO:0000256" key="5">
    <source>
        <dbReference type="ARBA" id="ARBA00022806"/>
    </source>
</evidence>
<comment type="function">
    <text evidence="11">DNA-dependent ATPase and 5'-3' DNA helicase. Unwinds D-loops, R-loops, forked DNA and G-quadruplex DNA.</text>
</comment>
<dbReference type="InterPro" id="IPR045028">
    <property type="entry name" value="DinG/Rad3-like"/>
</dbReference>
<comment type="similarity">
    <text evidence="11">Belongs to the helicase family. DinG subfamily. Type 1 sub-subfamily.</text>
</comment>
<evidence type="ECO:0000256" key="4">
    <source>
        <dbReference type="ARBA" id="ARBA00022801"/>
    </source>
</evidence>
<keyword evidence="6 11" id="KW-0067">ATP-binding</keyword>
<dbReference type="KEGG" id="zpl:ZBT109_1957"/>
<feature type="binding site" evidence="11">
    <location>
        <position position="220"/>
    </location>
    <ligand>
        <name>[4Fe-4S] cluster</name>
        <dbReference type="ChEBI" id="CHEBI:49883"/>
    </ligand>
</feature>
<dbReference type="NCBIfam" id="NF008729">
    <property type="entry name" value="PRK11747.1"/>
    <property type="match status" value="1"/>
</dbReference>
<dbReference type="STRING" id="1123510.GCA_000620025_01118"/>
<name>A0A348HGF1_9GAMM</name>
<evidence type="ECO:0000256" key="9">
    <source>
        <dbReference type="ARBA" id="ARBA00023125"/>
    </source>
</evidence>
<evidence type="ECO:0000256" key="10">
    <source>
        <dbReference type="ARBA" id="ARBA00023235"/>
    </source>
</evidence>
<dbReference type="GO" id="GO:0009432">
    <property type="term" value="P:SOS response"/>
    <property type="evidence" value="ECO:0007669"/>
    <property type="project" value="TreeGrafter"/>
</dbReference>
<keyword evidence="14" id="KW-1185">Reference proteome</keyword>
<feature type="domain" description="Helicase ATP-binding" evidence="12">
    <location>
        <begin position="22"/>
        <end position="326"/>
    </location>
</feature>
<keyword evidence="10 11" id="KW-0413">Isomerase</keyword>
<keyword evidence="7 11" id="KW-0408">Iron</keyword>
<keyword evidence="3 11" id="KW-0547">Nucleotide-binding</keyword>
<dbReference type="FunFam" id="3.40.50.300:FF:000437">
    <property type="entry name" value="ATP-dependent DNA helicase DinG"/>
    <property type="match status" value="1"/>
</dbReference>
<keyword evidence="2 11" id="KW-0479">Metal-binding</keyword>
<feature type="binding site" evidence="11">
    <location>
        <position position="209"/>
    </location>
    <ligand>
        <name>[4Fe-4S] cluster</name>
        <dbReference type="ChEBI" id="CHEBI:49883"/>
    </ligand>
</feature>
<dbReference type="SMART" id="SM00487">
    <property type="entry name" value="DEXDc"/>
    <property type="match status" value="1"/>
</dbReference>
<comment type="cofactor">
    <cofactor evidence="11">
        <name>[4Fe-4S] cluster</name>
        <dbReference type="ChEBI" id="CHEBI:49883"/>
    </cofactor>
    <text evidence="11">Binds 1 [4Fe-4S] cluster.</text>
</comment>
<proteinExistence type="inferred from homology"/>
<dbReference type="Proteomes" id="UP000267342">
    <property type="component" value="Chromosome"/>
</dbReference>
<dbReference type="GO" id="GO:0016887">
    <property type="term" value="F:ATP hydrolysis activity"/>
    <property type="evidence" value="ECO:0007669"/>
    <property type="project" value="RHEA"/>
</dbReference>
<dbReference type="InterPro" id="IPR011545">
    <property type="entry name" value="DEAD/DEAH_box_helicase_dom"/>
</dbReference>
<dbReference type="Pfam" id="PF06733">
    <property type="entry name" value="DEAD_2"/>
    <property type="match status" value="1"/>
</dbReference>
<dbReference type="EMBL" id="AP018933">
    <property type="protein sequence ID" value="BBG30703.1"/>
    <property type="molecule type" value="Genomic_DNA"/>
</dbReference>
<keyword evidence="4 11" id="KW-0378">Hydrolase</keyword>
<dbReference type="GO" id="GO:0003677">
    <property type="term" value="F:DNA binding"/>
    <property type="evidence" value="ECO:0007669"/>
    <property type="project" value="UniProtKB-UniRule"/>
</dbReference>
<dbReference type="GO" id="GO:0005524">
    <property type="term" value="F:ATP binding"/>
    <property type="evidence" value="ECO:0007669"/>
    <property type="project" value="UniProtKB-UniRule"/>
</dbReference>
<keyword evidence="1 11" id="KW-0004">4Fe-4S</keyword>
<dbReference type="InterPro" id="IPR027417">
    <property type="entry name" value="P-loop_NTPase"/>
</dbReference>
<evidence type="ECO:0000256" key="8">
    <source>
        <dbReference type="ARBA" id="ARBA00023014"/>
    </source>
</evidence>
<dbReference type="InterPro" id="IPR006555">
    <property type="entry name" value="ATP-dep_Helicase_C"/>
</dbReference>
<dbReference type="SMART" id="SM00491">
    <property type="entry name" value="HELICc2"/>
    <property type="match status" value="1"/>
</dbReference>
<evidence type="ECO:0000259" key="12">
    <source>
        <dbReference type="PROSITE" id="PS51193"/>
    </source>
</evidence>
<evidence type="ECO:0000256" key="2">
    <source>
        <dbReference type="ARBA" id="ARBA00022723"/>
    </source>
</evidence>
<dbReference type="InterPro" id="IPR010614">
    <property type="entry name" value="RAD3-like_helicase_DEAD"/>
</dbReference>
<keyword evidence="9 11" id="KW-0238">DNA-binding</keyword>
<dbReference type="SUPFAM" id="SSF52540">
    <property type="entry name" value="P-loop containing nucleoside triphosphate hydrolases"/>
    <property type="match status" value="2"/>
</dbReference>
<evidence type="ECO:0000256" key="11">
    <source>
        <dbReference type="HAMAP-Rule" id="MF_02205"/>
    </source>
</evidence>
<dbReference type="GO" id="GO:0051539">
    <property type="term" value="F:4 iron, 4 sulfur cluster binding"/>
    <property type="evidence" value="ECO:0007669"/>
    <property type="project" value="UniProtKB-UniRule"/>
</dbReference>
<dbReference type="InterPro" id="IPR014001">
    <property type="entry name" value="Helicase_ATP-bd"/>
</dbReference>
<dbReference type="Pfam" id="PF13307">
    <property type="entry name" value="Helicase_C_2"/>
    <property type="match status" value="1"/>
</dbReference>
<comment type="catalytic activity">
    <reaction evidence="11">
        <text>ATP + H2O = ADP + phosphate + H(+)</text>
        <dbReference type="Rhea" id="RHEA:13065"/>
        <dbReference type="ChEBI" id="CHEBI:15377"/>
        <dbReference type="ChEBI" id="CHEBI:15378"/>
        <dbReference type="ChEBI" id="CHEBI:30616"/>
        <dbReference type="ChEBI" id="CHEBI:43474"/>
        <dbReference type="ChEBI" id="CHEBI:456216"/>
        <dbReference type="EC" id="5.6.2.3"/>
    </reaction>
</comment>
<dbReference type="InterPro" id="IPR014013">
    <property type="entry name" value="Helic_SF1/SF2_ATP-bd_DinG/Rad3"/>
</dbReference>
<dbReference type="InterPro" id="IPR039000">
    <property type="entry name" value="DinG_proteobact"/>
</dbReference>
<dbReference type="EC" id="5.6.2.3" evidence="11"/>
<dbReference type="PANTHER" id="PTHR11472:SF59">
    <property type="entry name" value="ATP-DEPENDENT DNA HELICASE DING"/>
    <property type="match status" value="1"/>
</dbReference>
<gene>
    <name evidence="11" type="primary">dinG</name>
    <name evidence="13" type="ORF">ZBT109_1957</name>
</gene>
<evidence type="ECO:0000313" key="14">
    <source>
        <dbReference type="Proteomes" id="UP000267342"/>
    </source>
</evidence>
<evidence type="ECO:0000256" key="7">
    <source>
        <dbReference type="ARBA" id="ARBA00023004"/>
    </source>
</evidence>
<dbReference type="AlphaFoldDB" id="A0A348HGF1"/>
<sequence length="722" mass="80135">MRSSRPIMLDDALKNDIQAAYRRVLEARSLSPRHGQKLMIAEIARTLGNIEVDDQGERRSDEHVCVLEAGTGTGKTLAYLLSALPIAKARGKRLVVSTATVALQEQVLHHDLPMLKAQSGLTFDYALAKGRGRYLCLTRLEQVMDGAEESPTLSLFEQSVSHKQEEVGELAAEMATAYGSGEWAGDRDSWRDAVQDAHWRQLTTDHRQCTNRRCGHFSACAFFKARRKVEEADIIVANHDLVLADLALGGGMVLPPPKECIYVFDEAHHLPDKALEHFHQRLPVQGAMRWLNQLRKSLPDLHAALAVQPVVARLLQAMPEQLMAIEPHLQTALQMGRQLLPEPSSDFRNDMPRHRFEQGRIPDALREMAAALCAPFAALCRTLESIADILREALDPDKQNGLPREQAEEWLPLVALLHGRALEAHGLWMAFAAVDDVTSAPPQARWIQLESTNNGADGELVYAASPVSAAETLARHLWGRCFGAVLTSATLTALGRFERLQERAGLANRYRYRQLPSPFDYSRAVLSVPPIAVDPAQRDAHEQAIIECVKGLGEDEAALVLFSARRQMQAVEDAIRSSGNAGLADRLLVQGQRARHELLLEHRKRIDKGKGSIIFGLASFAEGIDLPGQYLTHVVITRLPFAVPDDPVGATLAEWIETKGGNPFMRITVPDASIRLVQACGRLIRKEQDHGRITILDRRVLTKRYGQALLEALPPFRRELAR</sequence>
<dbReference type="Gene3D" id="3.40.50.300">
    <property type="entry name" value="P-loop containing nucleotide triphosphate hydrolases"/>
    <property type="match status" value="2"/>
</dbReference>
<keyword evidence="8 11" id="KW-0411">Iron-sulfur</keyword>
<evidence type="ECO:0000256" key="6">
    <source>
        <dbReference type="ARBA" id="ARBA00022840"/>
    </source>
</evidence>
<accession>A0A348HGF1</accession>
<evidence type="ECO:0000313" key="13">
    <source>
        <dbReference type="EMBL" id="BBG30703.1"/>
    </source>
</evidence>
<keyword evidence="5 11" id="KW-0347">Helicase</keyword>
<dbReference type="PANTHER" id="PTHR11472">
    <property type="entry name" value="DNA REPAIR DEAD HELICASE RAD3/XP-D SUBFAMILY MEMBER"/>
    <property type="match status" value="1"/>
</dbReference>
<evidence type="ECO:0000256" key="1">
    <source>
        <dbReference type="ARBA" id="ARBA00022485"/>
    </source>
</evidence>
<protein>
    <recommendedName>
        <fullName evidence="11">ATP-dependent DNA helicase DinG</fullName>
        <ecNumber evidence="11">5.6.2.3</ecNumber>
    </recommendedName>
    <alternativeName>
        <fullName evidence="11">DNA 5'-3' helicase DinG</fullName>
    </alternativeName>
</protein>
<dbReference type="GO" id="GO:0043139">
    <property type="term" value="F:5'-3' DNA helicase activity"/>
    <property type="evidence" value="ECO:0007669"/>
    <property type="project" value="UniProtKB-UniRule"/>
</dbReference>
<dbReference type="GO" id="GO:0006281">
    <property type="term" value="P:DNA repair"/>
    <property type="evidence" value="ECO:0007669"/>
    <property type="project" value="TreeGrafter"/>
</dbReference>
<organism evidence="13 14">
    <name type="scientific">Zymobacter palmae</name>
    <dbReference type="NCBI Taxonomy" id="33074"/>
    <lineage>
        <taxon>Bacteria</taxon>
        <taxon>Pseudomonadati</taxon>
        <taxon>Pseudomonadota</taxon>
        <taxon>Gammaproteobacteria</taxon>
        <taxon>Oceanospirillales</taxon>
        <taxon>Halomonadaceae</taxon>
        <taxon>Zymobacter group</taxon>
        <taxon>Zymobacter</taxon>
    </lineage>
</organism>
<evidence type="ECO:0000256" key="3">
    <source>
        <dbReference type="ARBA" id="ARBA00022741"/>
    </source>
</evidence>
<reference evidence="13 14" key="1">
    <citation type="submission" date="2018-09" db="EMBL/GenBank/DDBJ databases">
        <title>Zymobacter palmae IAM14233 (=T109) whole genome analysis.</title>
        <authorList>
            <person name="Yanase H."/>
        </authorList>
    </citation>
    <scope>NUCLEOTIDE SEQUENCE [LARGE SCALE GENOMIC DNA]</scope>
    <source>
        <strain evidence="13 14">IAM14233</strain>
    </source>
</reference>